<dbReference type="InterPro" id="IPR050397">
    <property type="entry name" value="Env_Response_Regulators"/>
</dbReference>
<organism evidence="6 7">
    <name type="scientific">Lactococcus protaetiae</name>
    <dbReference type="NCBI Taxonomy" id="2592653"/>
    <lineage>
        <taxon>Bacteria</taxon>
        <taxon>Bacillati</taxon>
        <taxon>Bacillota</taxon>
        <taxon>Bacilli</taxon>
        <taxon>Lactobacillales</taxon>
        <taxon>Streptococcaceae</taxon>
        <taxon>Lactococcus</taxon>
    </lineage>
</organism>
<dbReference type="OrthoDB" id="9798104at2"/>
<dbReference type="Pfam" id="PF00027">
    <property type="entry name" value="cNMP_binding"/>
    <property type="match status" value="1"/>
</dbReference>
<dbReference type="InterPro" id="IPR012318">
    <property type="entry name" value="HTH_CRP"/>
</dbReference>
<dbReference type="SUPFAM" id="SSF51206">
    <property type="entry name" value="cAMP-binding domain-like"/>
    <property type="match status" value="1"/>
</dbReference>
<dbReference type="AlphaFoldDB" id="A0A514Z8J5"/>
<feature type="domain" description="HTH crp-type" evidence="5">
    <location>
        <begin position="155"/>
        <end position="223"/>
    </location>
</feature>
<dbReference type="Pfam" id="PF13545">
    <property type="entry name" value="HTH_Crp_2"/>
    <property type="match status" value="1"/>
</dbReference>
<keyword evidence="2" id="KW-0238">DNA-binding</keyword>
<evidence type="ECO:0000259" key="4">
    <source>
        <dbReference type="PROSITE" id="PS50042"/>
    </source>
</evidence>
<dbReference type="KEGG" id="lack:FLP15_06395"/>
<dbReference type="PROSITE" id="PS50042">
    <property type="entry name" value="CNMP_BINDING_3"/>
    <property type="match status" value="1"/>
</dbReference>
<protein>
    <submittedName>
        <fullName evidence="6">Crp/Fnr family transcriptional regulator</fullName>
    </submittedName>
</protein>
<keyword evidence="3" id="KW-0804">Transcription</keyword>
<dbReference type="GO" id="GO:0003700">
    <property type="term" value="F:DNA-binding transcription factor activity"/>
    <property type="evidence" value="ECO:0007669"/>
    <property type="project" value="TreeGrafter"/>
</dbReference>
<dbReference type="InterPro" id="IPR014710">
    <property type="entry name" value="RmlC-like_jellyroll"/>
</dbReference>
<dbReference type="SMART" id="SM00100">
    <property type="entry name" value="cNMP"/>
    <property type="match status" value="1"/>
</dbReference>
<dbReference type="Gene3D" id="2.60.120.10">
    <property type="entry name" value="Jelly Rolls"/>
    <property type="match status" value="1"/>
</dbReference>
<name>A0A514Z8J5_9LACT</name>
<proteinExistence type="predicted"/>
<evidence type="ECO:0000256" key="2">
    <source>
        <dbReference type="ARBA" id="ARBA00023125"/>
    </source>
</evidence>
<dbReference type="PANTHER" id="PTHR24567">
    <property type="entry name" value="CRP FAMILY TRANSCRIPTIONAL REGULATORY PROTEIN"/>
    <property type="match status" value="1"/>
</dbReference>
<feature type="domain" description="Cyclic nucleotide-binding" evidence="4">
    <location>
        <begin position="22"/>
        <end position="141"/>
    </location>
</feature>
<reference evidence="6 7" key="1">
    <citation type="submission" date="2019-07" db="EMBL/GenBank/DDBJ databases">
        <title>Genome sequencing of KACC 19320.</title>
        <authorList>
            <person name="Heo J."/>
            <person name="Kim S.-J."/>
            <person name="Kim J.-S."/>
            <person name="Hong S.-B."/>
            <person name="Kwon S.-W."/>
        </authorList>
    </citation>
    <scope>NUCLEOTIDE SEQUENCE [LARGE SCALE GENOMIC DNA]</scope>
    <source>
        <strain evidence="6 7">KACC 19320</strain>
    </source>
</reference>
<dbReference type="InterPro" id="IPR018490">
    <property type="entry name" value="cNMP-bd_dom_sf"/>
</dbReference>
<dbReference type="SUPFAM" id="SSF46785">
    <property type="entry name" value="Winged helix' DNA-binding domain"/>
    <property type="match status" value="1"/>
</dbReference>
<evidence type="ECO:0000259" key="5">
    <source>
        <dbReference type="PROSITE" id="PS51063"/>
    </source>
</evidence>
<dbReference type="GO" id="GO:0003677">
    <property type="term" value="F:DNA binding"/>
    <property type="evidence" value="ECO:0007669"/>
    <property type="project" value="UniProtKB-KW"/>
</dbReference>
<dbReference type="Gene3D" id="1.10.10.10">
    <property type="entry name" value="Winged helix-like DNA-binding domain superfamily/Winged helix DNA-binding domain"/>
    <property type="match status" value="1"/>
</dbReference>
<dbReference type="CDD" id="cd00038">
    <property type="entry name" value="CAP_ED"/>
    <property type="match status" value="1"/>
</dbReference>
<dbReference type="Proteomes" id="UP000315128">
    <property type="component" value="Chromosome"/>
</dbReference>
<evidence type="ECO:0000313" key="6">
    <source>
        <dbReference type="EMBL" id="QDK70847.1"/>
    </source>
</evidence>
<dbReference type="GO" id="GO:0005829">
    <property type="term" value="C:cytosol"/>
    <property type="evidence" value="ECO:0007669"/>
    <property type="project" value="TreeGrafter"/>
</dbReference>
<dbReference type="RefSeq" id="WP_142766424.1">
    <property type="nucleotide sequence ID" value="NZ_CP041356.1"/>
</dbReference>
<dbReference type="InterPro" id="IPR000595">
    <property type="entry name" value="cNMP-bd_dom"/>
</dbReference>
<evidence type="ECO:0000256" key="3">
    <source>
        <dbReference type="ARBA" id="ARBA00023163"/>
    </source>
</evidence>
<dbReference type="EMBL" id="CP041356">
    <property type="protein sequence ID" value="QDK70847.1"/>
    <property type="molecule type" value="Genomic_DNA"/>
</dbReference>
<keyword evidence="7" id="KW-1185">Reference proteome</keyword>
<dbReference type="PANTHER" id="PTHR24567:SF26">
    <property type="entry name" value="REGULATORY PROTEIN YEIL"/>
    <property type="match status" value="1"/>
</dbReference>
<dbReference type="CDD" id="cd00092">
    <property type="entry name" value="HTH_CRP"/>
    <property type="match status" value="1"/>
</dbReference>
<dbReference type="InterPro" id="IPR036390">
    <property type="entry name" value="WH_DNA-bd_sf"/>
</dbReference>
<keyword evidence="1" id="KW-0805">Transcription regulation</keyword>
<dbReference type="PRINTS" id="PR00034">
    <property type="entry name" value="HTHCRP"/>
</dbReference>
<evidence type="ECO:0000256" key="1">
    <source>
        <dbReference type="ARBA" id="ARBA00023015"/>
    </source>
</evidence>
<gene>
    <name evidence="6" type="ORF">FLP15_06395</name>
</gene>
<dbReference type="PROSITE" id="PS51063">
    <property type="entry name" value="HTH_CRP_2"/>
    <property type="match status" value="1"/>
</dbReference>
<sequence length="230" mass="26260">MCCNTKKYEHPSEHHCVQLVPLFNTLTEKEIEEVEQLVHHRVFGKGETVISPEQSPQLTIVAHGGLKMYQLATNGKEQLLRVVEAGGYEGENALFGAVNENLFGETLEETTVCFLKRQDFTKLLMQNPALSLRLLEINAKKSETIEQQASFLMMEAIESRLANYLLQLAKVANSERIELPMKMKDLANFVGTTPETVSRKFKLLENRGYIRRHGKHVEILDIEKLEDDYI</sequence>
<dbReference type="InterPro" id="IPR036388">
    <property type="entry name" value="WH-like_DNA-bd_sf"/>
</dbReference>
<dbReference type="SMART" id="SM00419">
    <property type="entry name" value="HTH_CRP"/>
    <property type="match status" value="1"/>
</dbReference>
<evidence type="ECO:0000313" key="7">
    <source>
        <dbReference type="Proteomes" id="UP000315128"/>
    </source>
</evidence>
<accession>A0A514Z8J5</accession>